<comment type="caution">
    <text evidence="1">The sequence shown here is derived from an EMBL/GenBank/DDBJ whole genome shotgun (WGS) entry which is preliminary data.</text>
</comment>
<keyword evidence="2" id="KW-1185">Reference proteome</keyword>
<protein>
    <submittedName>
        <fullName evidence="1">Uncharacterized protein</fullName>
    </submittedName>
</protein>
<dbReference type="EMBL" id="AFQD01000352">
    <property type="protein sequence ID" value="EGQ78970.1"/>
    <property type="molecule type" value="Genomic_DNA"/>
</dbReference>
<dbReference type="HOGENOM" id="CLU_2600996_0_0_0"/>
<gene>
    <name evidence="1" type="ORF">HMPREF9094_2000</name>
</gene>
<accession>F9EPZ5</accession>
<dbReference type="PATRIC" id="fig|997347.4.peg.1851"/>
<reference evidence="1 2" key="1">
    <citation type="submission" date="2011-05" db="EMBL/GenBank/DDBJ databases">
        <authorList>
            <person name="Muzny D."/>
            <person name="Qin X."/>
            <person name="Deng J."/>
            <person name="Jiang H."/>
            <person name="Liu Y."/>
            <person name="Qu J."/>
            <person name="Song X.-Z."/>
            <person name="Zhang L."/>
            <person name="Thornton R."/>
            <person name="Coyle M."/>
            <person name="Francisco L."/>
            <person name="Jackson L."/>
            <person name="Javaid M."/>
            <person name="Korchina V."/>
            <person name="Kovar C."/>
            <person name="Mata R."/>
            <person name="Mathew T."/>
            <person name="Ngo R."/>
            <person name="Nguyen L."/>
            <person name="Nguyen N."/>
            <person name="Okwuonu G."/>
            <person name="Ongeri F."/>
            <person name="Pham C."/>
            <person name="Simmons D."/>
            <person name="Wilczek-Boney K."/>
            <person name="Hale W."/>
            <person name="Jakkamsetti A."/>
            <person name="Pham P."/>
            <person name="Ruth R."/>
            <person name="San Lucas F."/>
            <person name="Warren J."/>
            <person name="Zhang J."/>
            <person name="Zhao Z."/>
            <person name="Zhou C."/>
            <person name="Zhu D."/>
            <person name="Lee S."/>
            <person name="Bess C."/>
            <person name="Blankenburg K."/>
            <person name="Forbes L."/>
            <person name="Fu Q."/>
            <person name="Gubbala S."/>
            <person name="Hirani K."/>
            <person name="Jayaseelan J.C."/>
            <person name="Lara F."/>
            <person name="Munidasa M."/>
            <person name="Palculict T."/>
            <person name="Patil S."/>
            <person name="Pu L.-L."/>
            <person name="Saada N."/>
            <person name="Tang L."/>
            <person name="Weissenberger G."/>
            <person name="Zhu Y."/>
            <person name="Hemphill L."/>
            <person name="Shang Y."/>
            <person name="Youmans B."/>
            <person name="Ayvaz T."/>
            <person name="Ross M."/>
            <person name="Santibanez J."/>
            <person name="Aqrawi P."/>
            <person name="Gross S."/>
            <person name="Joshi V."/>
            <person name="Fowler G."/>
            <person name="Nazareth L."/>
            <person name="Reid J."/>
            <person name="Worley K."/>
            <person name="Petrosino J."/>
            <person name="Highlander S."/>
            <person name="Gibbs R."/>
        </authorList>
    </citation>
    <scope>NUCLEOTIDE SEQUENCE [LARGE SCALE GENOMIC DNA]</scope>
    <source>
        <strain evidence="1 2">ATCC 51191</strain>
    </source>
</reference>
<dbReference type="AlphaFoldDB" id="F9EPZ5"/>
<evidence type="ECO:0000313" key="1">
    <source>
        <dbReference type="EMBL" id="EGQ78970.1"/>
    </source>
</evidence>
<sequence length="79" mass="9419">MPEMKLDEDNSNAKNKNLTLTFSVDRGIKPFYIKYSAPEDRLEHLCRNIKILVDEFNYKYDDISIIALKDKNMKEIEKY</sequence>
<evidence type="ECO:0000313" key="2">
    <source>
        <dbReference type="Proteomes" id="UP000005392"/>
    </source>
</evidence>
<organism evidence="1 2">
    <name type="scientific">Fusobacterium animalis ATCC 51191</name>
    <dbReference type="NCBI Taxonomy" id="997347"/>
    <lineage>
        <taxon>Bacteria</taxon>
        <taxon>Fusobacteriati</taxon>
        <taxon>Fusobacteriota</taxon>
        <taxon>Fusobacteriia</taxon>
        <taxon>Fusobacteriales</taxon>
        <taxon>Fusobacteriaceae</taxon>
        <taxon>Fusobacterium</taxon>
    </lineage>
</organism>
<name>F9EPZ5_9FUSO</name>
<dbReference type="Proteomes" id="UP000005392">
    <property type="component" value="Unassembled WGS sequence"/>
</dbReference>
<proteinExistence type="predicted"/>